<evidence type="ECO:0000256" key="1">
    <source>
        <dbReference type="ARBA" id="ARBA00023015"/>
    </source>
</evidence>
<dbReference type="InterPro" id="IPR036390">
    <property type="entry name" value="WH_DNA-bd_sf"/>
</dbReference>
<dbReference type="InterPro" id="IPR011711">
    <property type="entry name" value="GntR_C"/>
</dbReference>
<dbReference type="PANTHER" id="PTHR43537">
    <property type="entry name" value="TRANSCRIPTIONAL REGULATOR, GNTR FAMILY"/>
    <property type="match status" value="1"/>
</dbReference>
<dbReference type="CDD" id="cd07377">
    <property type="entry name" value="WHTH_GntR"/>
    <property type="match status" value="1"/>
</dbReference>
<keyword evidence="2" id="KW-0238">DNA-binding</keyword>
<evidence type="ECO:0000259" key="4">
    <source>
        <dbReference type="PROSITE" id="PS50949"/>
    </source>
</evidence>
<protein>
    <submittedName>
        <fullName evidence="5">Unannotated protein</fullName>
    </submittedName>
</protein>
<evidence type="ECO:0000256" key="2">
    <source>
        <dbReference type="ARBA" id="ARBA00023125"/>
    </source>
</evidence>
<dbReference type="Pfam" id="PF00392">
    <property type="entry name" value="GntR"/>
    <property type="match status" value="1"/>
</dbReference>
<gene>
    <name evidence="5" type="ORF">UFOPK1446_00335</name>
</gene>
<evidence type="ECO:0000256" key="3">
    <source>
        <dbReference type="ARBA" id="ARBA00023163"/>
    </source>
</evidence>
<organism evidence="5">
    <name type="scientific">freshwater metagenome</name>
    <dbReference type="NCBI Taxonomy" id="449393"/>
    <lineage>
        <taxon>unclassified sequences</taxon>
        <taxon>metagenomes</taxon>
        <taxon>ecological metagenomes</taxon>
    </lineage>
</organism>
<dbReference type="SUPFAM" id="SSF48008">
    <property type="entry name" value="GntR ligand-binding domain-like"/>
    <property type="match status" value="1"/>
</dbReference>
<accession>A0A6J6BME5</accession>
<dbReference type="AlphaFoldDB" id="A0A6J6BME5"/>
<dbReference type="SMART" id="SM00345">
    <property type="entry name" value="HTH_GNTR"/>
    <property type="match status" value="1"/>
</dbReference>
<dbReference type="InterPro" id="IPR008920">
    <property type="entry name" value="TF_FadR/GntR_C"/>
</dbReference>
<dbReference type="Gene3D" id="1.20.120.530">
    <property type="entry name" value="GntR ligand-binding domain-like"/>
    <property type="match status" value="1"/>
</dbReference>
<keyword evidence="1" id="KW-0805">Transcription regulation</keyword>
<sequence length="223" mass="24445">MSQTMNSSREHGALRQHVVDQLRDEIISGELAPGTPIRTEAVMERFGVSNSPLREAFAQLAVEGLIEVYRNKGAVVSPLTRDGSADLIRVTALLMENVYAWAIPRLSGSDLAPVRRAAGDFELAYRSGDYLNAATDVGRFERLVIERCGSAELERMVMALEPKVRRVRHLLNDQDSLDGAYKVVNGAMQAVQANDPQIAVNAVRAFWADFAARLDLVTSGFAS</sequence>
<keyword evidence="3" id="KW-0804">Transcription</keyword>
<evidence type="ECO:0000313" key="5">
    <source>
        <dbReference type="EMBL" id="CAB4539603.1"/>
    </source>
</evidence>
<dbReference type="GO" id="GO:0003700">
    <property type="term" value="F:DNA-binding transcription factor activity"/>
    <property type="evidence" value="ECO:0007669"/>
    <property type="project" value="InterPro"/>
</dbReference>
<feature type="domain" description="HTH gntR-type" evidence="4">
    <location>
        <begin position="12"/>
        <end position="79"/>
    </location>
</feature>
<dbReference type="PROSITE" id="PS50949">
    <property type="entry name" value="HTH_GNTR"/>
    <property type="match status" value="1"/>
</dbReference>
<reference evidence="5" key="1">
    <citation type="submission" date="2020-05" db="EMBL/GenBank/DDBJ databases">
        <authorList>
            <person name="Chiriac C."/>
            <person name="Salcher M."/>
            <person name="Ghai R."/>
            <person name="Kavagutti S V."/>
        </authorList>
    </citation>
    <scope>NUCLEOTIDE SEQUENCE</scope>
</reference>
<name>A0A6J6BME5_9ZZZZ</name>
<proteinExistence type="predicted"/>
<dbReference type="Pfam" id="PF07729">
    <property type="entry name" value="FCD"/>
    <property type="match status" value="1"/>
</dbReference>
<dbReference type="GO" id="GO:0003677">
    <property type="term" value="F:DNA binding"/>
    <property type="evidence" value="ECO:0007669"/>
    <property type="project" value="UniProtKB-KW"/>
</dbReference>
<dbReference type="PANTHER" id="PTHR43537:SF5">
    <property type="entry name" value="UXU OPERON TRANSCRIPTIONAL REGULATOR"/>
    <property type="match status" value="1"/>
</dbReference>
<dbReference type="Gene3D" id="1.10.10.10">
    <property type="entry name" value="Winged helix-like DNA-binding domain superfamily/Winged helix DNA-binding domain"/>
    <property type="match status" value="1"/>
</dbReference>
<dbReference type="EMBL" id="CAEZSO010000047">
    <property type="protein sequence ID" value="CAB4539603.1"/>
    <property type="molecule type" value="Genomic_DNA"/>
</dbReference>
<dbReference type="InterPro" id="IPR036388">
    <property type="entry name" value="WH-like_DNA-bd_sf"/>
</dbReference>
<dbReference type="InterPro" id="IPR000524">
    <property type="entry name" value="Tscrpt_reg_HTH_GntR"/>
</dbReference>
<dbReference type="SUPFAM" id="SSF46785">
    <property type="entry name" value="Winged helix' DNA-binding domain"/>
    <property type="match status" value="1"/>
</dbReference>